<name>A0A940MNE6_9RHOB</name>
<evidence type="ECO:0000259" key="5">
    <source>
        <dbReference type="PROSITE" id="PS51462"/>
    </source>
</evidence>
<dbReference type="AlphaFoldDB" id="A0A940MNE6"/>
<dbReference type="InterPro" id="IPR000086">
    <property type="entry name" value="NUDIX_hydrolase_dom"/>
</dbReference>
<keyword evidence="1" id="KW-0808">Transferase</keyword>
<keyword evidence="7" id="KW-1185">Reference proteome</keyword>
<evidence type="ECO:0000256" key="2">
    <source>
        <dbReference type="ARBA" id="ARBA00030602"/>
    </source>
</evidence>
<evidence type="ECO:0000313" key="7">
    <source>
        <dbReference type="Proteomes" id="UP000675940"/>
    </source>
</evidence>
<dbReference type="NCBIfam" id="TIGR00052">
    <property type="entry name" value="nudix-type nucleoside diphosphatase, YffH/AdpP family"/>
    <property type="match status" value="1"/>
</dbReference>
<dbReference type="GO" id="GO:0046872">
    <property type="term" value="F:metal ion binding"/>
    <property type="evidence" value="ECO:0007669"/>
    <property type="project" value="UniProtKB-KW"/>
</dbReference>
<comment type="cofactor">
    <cofactor evidence="3">
        <name>Mg(2+)</name>
        <dbReference type="ChEBI" id="CHEBI:18420"/>
    </cofactor>
</comment>
<keyword evidence="3" id="KW-0460">Magnesium</keyword>
<dbReference type="SUPFAM" id="SSF55811">
    <property type="entry name" value="Nudix"/>
    <property type="match status" value="1"/>
</dbReference>
<evidence type="ECO:0000256" key="3">
    <source>
        <dbReference type="PIRSR" id="PIRSR604385-2"/>
    </source>
</evidence>
<dbReference type="CDD" id="cd24155">
    <property type="entry name" value="NUDIX_ADPRase"/>
    <property type="match status" value="1"/>
</dbReference>
<dbReference type="InterPro" id="IPR045038">
    <property type="entry name" value="AIG2-like"/>
</dbReference>
<evidence type="ECO:0000313" key="6">
    <source>
        <dbReference type="EMBL" id="MBP0481846.1"/>
    </source>
</evidence>
<gene>
    <name evidence="6" type="ORF">J5474_04990</name>
</gene>
<dbReference type="InterPro" id="IPR009288">
    <property type="entry name" value="AIG2-like_dom"/>
</dbReference>
<dbReference type="InterPro" id="IPR036568">
    <property type="entry name" value="GGCT-like_sf"/>
</dbReference>
<dbReference type="GO" id="GO:0016740">
    <property type="term" value="F:transferase activity"/>
    <property type="evidence" value="ECO:0007669"/>
    <property type="project" value="UniProtKB-KW"/>
</dbReference>
<feature type="binding site" evidence="3">
    <location>
        <position position="277"/>
    </location>
    <ligand>
        <name>Mg(2+)</name>
        <dbReference type="ChEBI" id="CHEBI:18420"/>
        <label>1</label>
    </ligand>
</feature>
<feature type="domain" description="Nudix hydrolase" evidence="5">
    <location>
        <begin position="215"/>
        <end position="356"/>
    </location>
</feature>
<dbReference type="PANTHER" id="PTHR31544:SF2">
    <property type="entry name" value="AIG2-LIKE PROTEIN D"/>
    <property type="match status" value="1"/>
</dbReference>
<dbReference type="Gene3D" id="3.90.79.10">
    <property type="entry name" value="Nucleoside Triphosphate Pyrophosphohydrolase"/>
    <property type="match status" value="1"/>
</dbReference>
<dbReference type="CDD" id="cd06661">
    <property type="entry name" value="GGCT_like"/>
    <property type="match status" value="1"/>
</dbReference>
<dbReference type="PROSITE" id="PS51462">
    <property type="entry name" value="NUDIX"/>
    <property type="match status" value="1"/>
</dbReference>
<dbReference type="Pfam" id="PF06094">
    <property type="entry name" value="GGACT"/>
    <property type="match status" value="1"/>
</dbReference>
<feature type="short sequence motif" description="Nudix box" evidence="4">
    <location>
        <begin position="258"/>
        <end position="280"/>
    </location>
</feature>
<dbReference type="PANTHER" id="PTHR31544">
    <property type="entry name" value="AIG2-LIKE PROTEIN D"/>
    <property type="match status" value="1"/>
</dbReference>
<dbReference type="InterPro" id="IPR015797">
    <property type="entry name" value="NUDIX_hydrolase-like_dom_sf"/>
</dbReference>
<accession>A0A940MNE6</accession>
<organism evidence="6 7">
    <name type="scientific">Sagittula salina</name>
    <dbReference type="NCBI Taxonomy" id="2820268"/>
    <lineage>
        <taxon>Bacteria</taxon>
        <taxon>Pseudomonadati</taxon>
        <taxon>Pseudomonadota</taxon>
        <taxon>Alphaproteobacteria</taxon>
        <taxon>Rhodobacterales</taxon>
        <taxon>Roseobacteraceae</taxon>
        <taxon>Sagittula</taxon>
    </lineage>
</organism>
<feature type="binding site" evidence="3">
    <location>
        <position position="257"/>
    </location>
    <ligand>
        <name>Mg(2+)</name>
        <dbReference type="ChEBI" id="CHEBI:18420"/>
        <label>1</label>
    </ligand>
</feature>
<dbReference type="EMBL" id="JAGISH010000002">
    <property type="protein sequence ID" value="MBP0481846.1"/>
    <property type="molecule type" value="Genomic_DNA"/>
</dbReference>
<dbReference type="GO" id="GO:0016818">
    <property type="term" value="F:hydrolase activity, acting on acid anhydrides, in phosphorus-containing anhydrides"/>
    <property type="evidence" value="ECO:0007669"/>
    <property type="project" value="InterPro"/>
</dbReference>
<comment type="caution">
    <text evidence="6">The sequence shown here is derived from an EMBL/GenBank/DDBJ whole genome shotgun (WGS) entry which is preliminary data.</text>
</comment>
<proteinExistence type="predicted"/>
<reference evidence="6" key="1">
    <citation type="submission" date="2021-03" db="EMBL/GenBank/DDBJ databases">
        <title>Sagittula salina sp. nov. strain M10.9X isolated from the marine waste.</title>
        <authorList>
            <person name="Satari L."/>
            <person name="Molina-Menor E."/>
            <person name="Vidal-Verdu A."/>
            <person name="Pascual J."/>
            <person name="Pereto J."/>
            <person name="Porcar M."/>
        </authorList>
    </citation>
    <scope>NUCLEOTIDE SEQUENCE</scope>
    <source>
        <strain evidence="6">M10.9X</strain>
    </source>
</reference>
<dbReference type="InterPro" id="IPR004385">
    <property type="entry name" value="NDP_pyrophosphatase"/>
</dbReference>
<evidence type="ECO:0000256" key="4">
    <source>
        <dbReference type="PIRSR" id="PIRSR604385-3"/>
    </source>
</evidence>
<dbReference type="Gene3D" id="3.10.490.10">
    <property type="entry name" value="Gamma-glutamyl cyclotransferase-like"/>
    <property type="match status" value="1"/>
</dbReference>
<feature type="binding site" evidence="3">
    <location>
        <position position="273"/>
    </location>
    <ligand>
        <name>Mg(2+)</name>
        <dbReference type="ChEBI" id="CHEBI:18420"/>
        <label>1</label>
    </ligand>
</feature>
<sequence length="371" mass="40859">MSDLFVYGTLCDAQLRGIVLGRAVEAEPARLTGHAIREGREGLVWPSIVAVPGAEAEGLLLRGLTAADHARLDYYEGGFGYDTRTVRVETPDGPAKALCFFEEPTQGGAPWSLTDWQDRWGAVSRRAAREAMECYRPGRDSVAALMPFFRNRAWAGELAREGAPATVRSAQDMGEVEVLSVREGYDGFFRLRPFDIRYRRFDGDWGEVLSRECFLSYDVALVLPYDPATDRVLLVEQVRFGPIHRGDPRPWVLEPVAGMVDAGETPEAAARRECIEEAGLDLHDLLPLSKGYSSPGYSTEFCHNYIGLCDLSGREAVGLSGLDYEHEDIRNHILPFEATLSLIETGEINAVPLQALLWGLASRRGALLGGA</sequence>
<evidence type="ECO:0000256" key="1">
    <source>
        <dbReference type="ARBA" id="ARBA00022679"/>
    </source>
</evidence>
<feature type="binding site" evidence="3">
    <location>
        <position position="327"/>
    </location>
    <ligand>
        <name>Mg(2+)</name>
        <dbReference type="ChEBI" id="CHEBI:18420"/>
        <label>1</label>
    </ligand>
</feature>
<dbReference type="Pfam" id="PF00293">
    <property type="entry name" value="NUDIX"/>
    <property type="match status" value="1"/>
</dbReference>
<dbReference type="InterPro" id="IPR013024">
    <property type="entry name" value="GGCT-like"/>
</dbReference>
<dbReference type="RefSeq" id="WP_209359702.1">
    <property type="nucleotide sequence ID" value="NZ_JAGISH010000002.1"/>
</dbReference>
<keyword evidence="3" id="KW-0479">Metal-binding</keyword>
<protein>
    <recommendedName>
        <fullName evidence="2">Putative gamma-glutamylcyclotransferase</fullName>
    </recommendedName>
</protein>
<dbReference type="Proteomes" id="UP000675940">
    <property type="component" value="Unassembled WGS sequence"/>
</dbReference>
<dbReference type="SUPFAM" id="SSF110857">
    <property type="entry name" value="Gamma-glutamyl cyclotransferase-like"/>
    <property type="match status" value="1"/>
</dbReference>